<proteinExistence type="inferred from homology"/>
<dbReference type="Gene3D" id="3.30.200.70">
    <property type="match status" value="1"/>
</dbReference>
<dbReference type="PANTHER" id="PTHR21064">
    <property type="entry name" value="AMINOGLYCOSIDE PHOSPHOTRANSFERASE DOMAIN-CONTAINING PROTEIN-RELATED"/>
    <property type="match status" value="1"/>
</dbReference>
<dbReference type="InterPro" id="IPR011009">
    <property type="entry name" value="Kinase-like_dom_sf"/>
</dbReference>
<dbReference type="InterPro" id="IPR050249">
    <property type="entry name" value="Pseudomonas-type_ThrB"/>
</dbReference>
<dbReference type="PANTHER" id="PTHR21064:SF6">
    <property type="entry name" value="AMINOGLYCOSIDE PHOSPHOTRANSFERASE DOMAIN-CONTAINING PROTEIN"/>
    <property type="match status" value="1"/>
</dbReference>
<keyword evidence="4" id="KW-1185">Reference proteome</keyword>
<evidence type="ECO:0000313" key="4">
    <source>
        <dbReference type="Proteomes" id="UP000637074"/>
    </source>
</evidence>
<dbReference type="Gene3D" id="1.10.510.10">
    <property type="entry name" value="Transferase(Phosphotransferase) domain 1"/>
    <property type="match status" value="1"/>
</dbReference>
<dbReference type="SUPFAM" id="SSF56112">
    <property type="entry name" value="Protein kinase-like (PK-like)"/>
    <property type="match status" value="1"/>
</dbReference>
<dbReference type="EMBL" id="BNDS01000010">
    <property type="protein sequence ID" value="GHH99012.1"/>
    <property type="molecule type" value="Genomic_DNA"/>
</dbReference>
<gene>
    <name evidence="3" type="ORF">AM1BK_25550</name>
</gene>
<reference evidence="3 4" key="1">
    <citation type="journal article" date="2022" name="Int. J. Syst. Evol. Microbiol.">
        <title>Neobacillus kokaensis sp. nov., isolated from soil.</title>
        <authorList>
            <person name="Yuki K."/>
            <person name="Matsubara H."/>
            <person name="Yamaguchi S."/>
        </authorList>
    </citation>
    <scope>NUCLEOTIDE SEQUENCE [LARGE SCALE GENOMIC DNA]</scope>
    <source>
        <strain evidence="3 4">LOB 377</strain>
    </source>
</reference>
<organism evidence="3 4">
    <name type="scientific">Neobacillus kokaensis</name>
    <dbReference type="NCBI Taxonomy" id="2759023"/>
    <lineage>
        <taxon>Bacteria</taxon>
        <taxon>Bacillati</taxon>
        <taxon>Bacillota</taxon>
        <taxon>Bacilli</taxon>
        <taxon>Bacillales</taxon>
        <taxon>Bacillaceae</taxon>
        <taxon>Neobacillus</taxon>
    </lineage>
</organism>
<accession>A0ABQ3N656</accession>
<dbReference type="Proteomes" id="UP000637074">
    <property type="component" value="Unassembled WGS sequence"/>
</dbReference>
<evidence type="ECO:0000256" key="1">
    <source>
        <dbReference type="ARBA" id="ARBA00038240"/>
    </source>
</evidence>
<protein>
    <submittedName>
        <fullName evidence="3">Aminoglycoside phosphotransferase</fullName>
    </submittedName>
</protein>
<comment type="caution">
    <text evidence="3">The sequence shown here is derived from an EMBL/GenBank/DDBJ whole genome shotgun (WGS) entry which is preliminary data.</text>
</comment>
<evidence type="ECO:0000313" key="3">
    <source>
        <dbReference type="EMBL" id="GHH99012.1"/>
    </source>
</evidence>
<dbReference type="Gene3D" id="1.20.1270.170">
    <property type="match status" value="1"/>
</dbReference>
<dbReference type="Pfam" id="PF01636">
    <property type="entry name" value="APH"/>
    <property type="match status" value="1"/>
</dbReference>
<comment type="similarity">
    <text evidence="1">Belongs to the pseudomonas-type ThrB family.</text>
</comment>
<dbReference type="RefSeq" id="WP_191273381.1">
    <property type="nucleotide sequence ID" value="NZ_BNDS01000010.1"/>
</dbReference>
<dbReference type="InterPro" id="IPR002575">
    <property type="entry name" value="Aminoglycoside_PTrfase"/>
</dbReference>
<feature type="domain" description="Aminoglycoside phosphotransferase" evidence="2">
    <location>
        <begin position="41"/>
        <end position="279"/>
    </location>
</feature>
<sequence length="339" mass="39627">MNDLSVDPLEKLLKKFQTIAGLAVHHFPFLSKPFVQLLNYSENATYFVNDDTGKKYILRISRPFYHSKAEIESELEWLQSIAKNTSINVALPYLGVNGSFVQEFYFENILYYFTLFAYLEGQAPDENHEDELVRQFETLGEMTAQLHIHSIEHYAEFQQLKRLEWNYDSILGMAPKWGRWQDGLAMTNERIKLFEQVSEKIRMRLNHFGKSTMKFGLIHSDLRSANLLVEDEQIKVIDFDDCGFGWFLFDLAASLSFIEHKPYIPKLITSWLTGYRKVRTLSKEDELEIPSFIMMRRLQLIAWIGSRDNETTRQLGSEFTADTVVLAQKYLADNWCLTP</sequence>
<name>A0ABQ3N656_9BACI</name>
<evidence type="ECO:0000259" key="2">
    <source>
        <dbReference type="Pfam" id="PF01636"/>
    </source>
</evidence>